<evidence type="ECO:0000259" key="2">
    <source>
        <dbReference type="Pfam" id="PF00534"/>
    </source>
</evidence>
<feature type="non-terminal residue" evidence="3">
    <location>
        <position position="1"/>
    </location>
</feature>
<name>X0V5U5_9ZZZZ</name>
<dbReference type="GO" id="GO:0009103">
    <property type="term" value="P:lipopolysaccharide biosynthetic process"/>
    <property type="evidence" value="ECO:0007669"/>
    <property type="project" value="TreeGrafter"/>
</dbReference>
<dbReference type="Pfam" id="PF00534">
    <property type="entry name" value="Glycos_transf_1"/>
    <property type="match status" value="1"/>
</dbReference>
<dbReference type="InterPro" id="IPR001296">
    <property type="entry name" value="Glyco_trans_1"/>
</dbReference>
<reference evidence="3" key="1">
    <citation type="journal article" date="2014" name="Front. Microbiol.">
        <title>High frequency of phylogenetically diverse reductive dehalogenase-homologous genes in deep subseafloor sedimentary metagenomes.</title>
        <authorList>
            <person name="Kawai M."/>
            <person name="Futagami T."/>
            <person name="Toyoda A."/>
            <person name="Takaki Y."/>
            <person name="Nishi S."/>
            <person name="Hori S."/>
            <person name="Arai W."/>
            <person name="Tsubouchi T."/>
            <person name="Morono Y."/>
            <person name="Uchiyama I."/>
            <person name="Ito T."/>
            <person name="Fujiyama A."/>
            <person name="Inagaki F."/>
            <person name="Takami H."/>
        </authorList>
    </citation>
    <scope>NUCLEOTIDE SEQUENCE</scope>
    <source>
        <strain evidence="3">Expedition CK06-06</strain>
    </source>
</reference>
<organism evidence="3">
    <name type="scientific">marine sediment metagenome</name>
    <dbReference type="NCBI Taxonomy" id="412755"/>
    <lineage>
        <taxon>unclassified sequences</taxon>
        <taxon>metagenomes</taxon>
        <taxon>ecological metagenomes</taxon>
    </lineage>
</organism>
<dbReference type="PANTHER" id="PTHR46401:SF2">
    <property type="entry name" value="GLYCOSYLTRANSFERASE WBBK-RELATED"/>
    <property type="match status" value="1"/>
</dbReference>
<evidence type="ECO:0000313" key="3">
    <source>
        <dbReference type="EMBL" id="GAF95995.1"/>
    </source>
</evidence>
<feature type="domain" description="Glycosyl transferase family 1" evidence="2">
    <location>
        <begin position="2"/>
        <end position="61"/>
    </location>
</feature>
<protein>
    <recommendedName>
        <fullName evidence="2">Glycosyl transferase family 1 domain-containing protein</fullName>
    </recommendedName>
</protein>
<accession>X0V5U5</accession>
<dbReference type="PANTHER" id="PTHR46401">
    <property type="entry name" value="GLYCOSYLTRANSFERASE WBBK-RELATED"/>
    <property type="match status" value="1"/>
</dbReference>
<dbReference type="EMBL" id="BARS01010658">
    <property type="protein sequence ID" value="GAF95995.1"/>
    <property type="molecule type" value="Genomic_DNA"/>
</dbReference>
<dbReference type="AlphaFoldDB" id="X0V5U5"/>
<dbReference type="GO" id="GO:0016757">
    <property type="term" value="F:glycosyltransferase activity"/>
    <property type="evidence" value="ECO:0007669"/>
    <property type="project" value="InterPro"/>
</dbReference>
<keyword evidence="1" id="KW-0808">Transferase</keyword>
<evidence type="ECO:0000256" key="1">
    <source>
        <dbReference type="ARBA" id="ARBA00022679"/>
    </source>
</evidence>
<gene>
    <name evidence="3" type="ORF">S01H1_19675</name>
</gene>
<proteinExistence type="predicted"/>
<dbReference type="Gene3D" id="3.40.50.2000">
    <property type="entry name" value="Glycogen Phosphorylase B"/>
    <property type="match status" value="1"/>
</dbReference>
<comment type="caution">
    <text evidence="3">The sequence shown here is derived from an EMBL/GenBank/DDBJ whole genome shotgun (WGS) entry which is preliminary data.</text>
</comment>
<dbReference type="SUPFAM" id="SSF53756">
    <property type="entry name" value="UDP-Glycosyltransferase/glycogen phosphorylase"/>
    <property type="match status" value="1"/>
</dbReference>
<sequence>PPLEAMACGCPVVSSNTSSMPEVLGDAALFFNPYHIEEMSLAIRQMLEDENLRNRFRQKGLERAKLFTFEEMTNRILGVFESVLALDH</sequence>